<feature type="transmembrane region" description="Helical" evidence="1">
    <location>
        <begin position="227"/>
        <end position="247"/>
    </location>
</feature>
<protein>
    <recommendedName>
        <fullName evidence="4">Glycosyltransferase RgtA/B/C/D-like domain-containing protein</fullName>
    </recommendedName>
</protein>
<feature type="transmembrane region" description="Helical" evidence="1">
    <location>
        <begin position="419"/>
        <end position="440"/>
    </location>
</feature>
<feature type="transmembrane region" description="Helical" evidence="1">
    <location>
        <begin position="494"/>
        <end position="513"/>
    </location>
</feature>
<evidence type="ECO:0000313" key="3">
    <source>
        <dbReference type="Proteomes" id="UP001589776"/>
    </source>
</evidence>
<comment type="caution">
    <text evidence="2">The sequence shown here is derived from an EMBL/GenBank/DDBJ whole genome shotgun (WGS) entry which is preliminary data.</text>
</comment>
<evidence type="ECO:0000313" key="2">
    <source>
        <dbReference type="EMBL" id="MFC0213936.1"/>
    </source>
</evidence>
<feature type="transmembrane region" description="Helical" evidence="1">
    <location>
        <begin position="75"/>
        <end position="100"/>
    </location>
</feature>
<keyword evidence="3" id="KW-1185">Reference proteome</keyword>
<feature type="transmembrane region" description="Helical" evidence="1">
    <location>
        <begin position="12"/>
        <end position="37"/>
    </location>
</feature>
<feature type="transmembrane region" description="Helical" evidence="1">
    <location>
        <begin position="447"/>
        <end position="464"/>
    </location>
</feature>
<name>A0ABV6DMR7_9BACL</name>
<dbReference type="EMBL" id="JBHLWN010000067">
    <property type="protein sequence ID" value="MFC0213936.1"/>
    <property type="molecule type" value="Genomic_DNA"/>
</dbReference>
<gene>
    <name evidence="2" type="ORF">ACFFK0_16005</name>
</gene>
<keyword evidence="1" id="KW-0472">Membrane</keyword>
<dbReference type="Proteomes" id="UP001589776">
    <property type="component" value="Unassembled WGS sequence"/>
</dbReference>
<keyword evidence="1" id="KW-1133">Transmembrane helix</keyword>
<proteinExistence type="predicted"/>
<sequence length="588" mass="64156">MQNRNFRLAAKWCIAVSGCLFGLVAALYAAMFVVLLLRLPVTRMTLSLGLLVMAAAVAAFAIWRLRRGAPGGSLWLRGGSALLISAICAAVSVYSAGVIYDTSYDGQVYHYFAVLQLQSGWNPIYDPMGIDLIWVNHYPKGVWFIAAAIYTLTGFAETGKAVNVIVMASSFFAALAVLLAVFSAERKGEAFSGLSALSRGSAAVLIAASAAMNPVTSMQLFTYYNDGIIGSLLLLLAAALAYFTYTYERRALWLSAGAVVLLINVKFTAIAYAGILCATMVAAVAIRLWLENKDGSMQGGEGGVKARLLAVLKARAMWRPITVLLATAAVAVVVIGWNPYVFNTVKQGHPFYPLAGKGALDIMTVNSPADFHNHTRWYKFAVSYTSKTEDVIAPNVTHRSAWWPIDWRQFANLNVDTRIAGFGPLSRWLLVLTPALGLLIVMLRWRVGVVAAFAGAGLLASVFINPEPWWARYVPQLWLVPLVFVAAAWRARQWLLRGAGAAVLAMCFISAYLCADISIGRAYKQSQEVKAQLQDMQGKQVALFSEAFKAPAQRMKEWGIDYREVKKEDLRCKQPVTAAYAASLLCIE</sequence>
<dbReference type="RefSeq" id="WP_377471266.1">
    <property type="nucleotide sequence ID" value="NZ_JBHLWN010000067.1"/>
</dbReference>
<feature type="transmembrane region" description="Helical" evidence="1">
    <location>
        <begin position="196"/>
        <end position="215"/>
    </location>
</feature>
<feature type="transmembrane region" description="Helical" evidence="1">
    <location>
        <begin position="141"/>
        <end position="157"/>
    </location>
</feature>
<feature type="transmembrane region" description="Helical" evidence="1">
    <location>
        <begin position="317"/>
        <end position="337"/>
    </location>
</feature>
<keyword evidence="1" id="KW-0812">Transmembrane</keyword>
<evidence type="ECO:0000256" key="1">
    <source>
        <dbReference type="SAM" id="Phobius"/>
    </source>
</evidence>
<reference evidence="2 3" key="1">
    <citation type="submission" date="2024-09" db="EMBL/GenBank/DDBJ databases">
        <authorList>
            <person name="Sun Q."/>
            <person name="Mori K."/>
        </authorList>
    </citation>
    <scope>NUCLEOTIDE SEQUENCE [LARGE SCALE GENOMIC DNA]</scope>
    <source>
        <strain evidence="2 3">CCM 7759</strain>
    </source>
</reference>
<evidence type="ECO:0008006" key="4">
    <source>
        <dbReference type="Google" id="ProtNLM"/>
    </source>
</evidence>
<feature type="transmembrane region" description="Helical" evidence="1">
    <location>
        <begin position="43"/>
        <end position="63"/>
    </location>
</feature>
<organism evidence="2 3">
    <name type="scientific">Paenibacillus chartarius</name>
    <dbReference type="NCBI Taxonomy" id="747481"/>
    <lineage>
        <taxon>Bacteria</taxon>
        <taxon>Bacillati</taxon>
        <taxon>Bacillota</taxon>
        <taxon>Bacilli</taxon>
        <taxon>Bacillales</taxon>
        <taxon>Paenibacillaceae</taxon>
        <taxon>Paenibacillus</taxon>
    </lineage>
</organism>
<feature type="transmembrane region" description="Helical" evidence="1">
    <location>
        <begin position="267"/>
        <end position="290"/>
    </location>
</feature>
<feature type="transmembrane region" description="Helical" evidence="1">
    <location>
        <begin position="164"/>
        <end position="184"/>
    </location>
</feature>
<accession>A0ABV6DMR7</accession>